<dbReference type="EMBL" id="JAFJMO010000011">
    <property type="protein sequence ID" value="KAJ8263319.1"/>
    <property type="molecule type" value="Genomic_DNA"/>
</dbReference>
<dbReference type="AlphaFoldDB" id="A0A9Q1HUG5"/>
<gene>
    <name evidence="2" type="ORF">COCON_G00157760</name>
</gene>
<evidence type="ECO:0000313" key="2">
    <source>
        <dbReference type="EMBL" id="KAJ8263319.1"/>
    </source>
</evidence>
<feature type="domain" description="CULT" evidence="1">
    <location>
        <begin position="3"/>
        <end position="117"/>
    </location>
</feature>
<comment type="caution">
    <text evidence="2">The sequence shown here is derived from an EMBL/GenBank/DDBJ whole genome shotgun (WGS) entry which is preliminary data.</text>
</comment>
<proteinExistence type="predicted"/>
<dbReference type="PROSITE" id="PS51788">
    <property type="entry name" value="CULT"/>
    <property type="match status" value="1"/>
</dbReference>
<dbReference type="Proteomes" id="UP001152803">
    <property type="component" value="Unassembled WGS sequence"/>
</dbReference>
<protein>
    <recommendedName>
        <fullName evidence="1">CULT domain-containing protein</fullName>
    </recommendedName>
</protein>
<dbReference type="Gene3D" id="2.170.150.20">
    <property type="entry name" value="Peptide methionine sulfoxide reductase"/>
    <property type="match status" value="1"/>
</dbReference>
<organism evidence="2 3">
    <name type="scientific">Conger conger</name>
    <name type="common">Conger eel</name>
    <name type="synonym">Muraena conger</name>
    <dbReference type="NCBI Taxonomy" id="82655"/>
    <lineage>
        <taxon>Eukaryota</taxon>
        <taxon>Metazoa</taxon>
        <taxon>Chordata</taxon>
        <taxon>Craniata</taxon>
        <taxon>Vertebrata</taxon>
        <taxon>Euteleostomi</taxon>
        <taxon>Actinopterygii</taxon>
        <taxon>Neopterygii</taxon>
        <taxon>Teleostei</taxon>
        <taxon>Anguilliformes</taxon>
        <taxon>Congridae</taxon>
        <taxon>Conger</taxon>
    </lineage>
</organism>
<dbReference type="InterPro" id="IPR034750">
    <property type="entry name" value="CULT"/>
</dbReference>
<reference evidence="2" key="1">
    <citation type="journal article" date="2023" name="Science">
        <title>Genome structures resolve the early diversification of teleost fishes.</title>
        <authorList>
            <person name="Parey E."/>
            <person name="Louis A."/>
            <person name="Montfort J."/>
            <person name="Bouchez O."/>
            <person name="Roques C."/>
            <person name="Iampietro C."/>
            <person name="Lluch J."/>
            <person name="Castinel A."/>
            <person name="Donnadieu C."/>
            <person name="Desvignes T."/>
            <person name="Floi Bucao C."/>
            <person name="Jouanno E."/>
            <person name="Wen M."/>
            <person name="Mejri S."/>
            <person name="Dirks R."/>
            <person name="Jansen H."/>
            <person name="Henkel C."/>
            <person name="Chen W.J."/>
            <person name="Zahm M."/>
            <person name="Cabau C."/>
            <person name="Klopp C."/>
            <person name="Thompson A.W."/>
            <person name="Robinson-Rechavi M."/>
            <person name="Braasch I."/>
            <person name="Lecointre G."/>
            <person name="Bobe J."/>
            <person name="Postlethwait J.H."/>
            <person name="Berthelot C."/>
            <person name="Roest Crollius H."/>
            <person name="Guiguen Y."/>
        </authorList>
    </citation>
    <scope>NUCLEOTIDE SEQUENCE</scope>
    <source>
        <strain evidence="2">Concon-B</strain>
    </source>
</reference>
<dbReference type="CDD" id="cd15777">
    <property type="entry name" value="CRBN_C_like"/>
    <property type="match status" value="1"/>
</dbReference>
<keyword evidence="3" id="KW-1185">Reference proteome</keyword>
<sequence length="130" mass="15049">MTAYIGAEAKCADIGLCRRRRLVAVQDLWTRSCFKCRCTFEVVTFRRADVFKHWPADKRFTWYPGYSWTVATCPRCSAHLGWAFQPSEWPDVVTDAIFEESEQTFVALIVDKLLQENFAATLLIPKSFRS</sequence>
<name>A0A9Q1HUG5_CONCO</name>
<evidence type="ECO:0000259" key="1">
    <source>
        <dbReference type="PROSITE" id="PS51788"/>
    </source>
</evidence>
<evidence type="ECO:0000313" key="3">
    <source>
        <dbReference type="Proteomes" id="UP001152803"/>
    </source>
</evidence>
<accession>A0A9Q1HUG5</accession>
<dbReference type="OrthoDB" id="5778218at2759"/>